<dbReference type="RefSeq" id="WP_163475506.1">
    <property type="nucleotide sequence ID" value="NZ_JAAGWE010000010.1"/>
</dbReference>
<keyword evidence="1" id="KW-0732">Signal</keyword>
<dbReference type="EMBL" id="JAAGWE010000010">
    <property type="protein sequence ID" value="NEM05303.1"/>
    <property type="molecule type" value="Genomic_DNA"/>
</dbReference>
<dbReference type="SUPFAM" id="SSF53187">
    <property type="entry name" value="Zn-dependent exopeptidases"/>
    <property type="match status" value="1"/>
</dbReference>
<dbReference type="GO" id="GO:0008235">
    <property type="term" value="F:metalloexopeptidase activity"/>
    <property type="evidence" value="ECO:0007669"/>
    <property type="project" value="InterPro"/>
</dbReference>
<proteinExistence type="predicted"/>
<dbReference type="PANTHER" id="PTHR12147">
    <property type="entry name" value="METALLOPEPTIDASE M28 FAMILY MEMBER"/>
    <property type="match status" value="1"/>
</dbReference>
<evidence type="ECO:0000256" key="1">
    <source>
        <dbReference type="SAM" id="SignalP"/>
    </source>
</evidence>
<dbReference type="PANTHER" id="PTHR12147:SF26">
    <property type="entry name" value="PEPTIDASE M28 DOMAIN-CONTAINING PROTEIN"/>
    <property type="match status" value="1"/>
</dbReference>
<dbReference type="PROSITE" id="PS51318">
    <property type="entry name" value="TAT"/>
    <property type="match status" value="1"/>
</dbReference>
<dbReference type="InterPro" id="IPR046450">
    <property type="entry name" value="PA_dom_sf"/>
</dbReference>
<dbReference type="Pfam" id="PF04389">
    <property type="entry name" value="Peptidase_M28"/>
    <property type="match status" value="1"/>
</dbReference>
<dbReference type="InterPro" id="IPR003137">
    <property type="entry name" value="PA_domain"/>
</dbReference>
<feature type="chain" id="PRO_5039145530" evidence="1">
    <location>
        <begin position="30"/>
        <end position="552"/>
    </location>
</feature>
<gene>
    <name evidence="4" type="ORF">GCU54_04615</name>
</gene>
<dbReference type="Gene3D" id="3.50.30.30">
    <property type="match status" value="1"/>
</dbReference>
<dbReference type="GO" id="GO:0006508">
    <property type="term" value="P:proteolysis"/>
    <property type="evidence" value="ECO:0007669"/>
    <property type="project" value="InterPro"/>
</dbReference>
<name>A0A6P0GBC0_9ACTN</name>
<dbReference type="Pfam" id="PF02225">
    <property type="entry name" value="PA"/>
    <property type="match status" value="1"/>
</dbReference>
<comment type="caution">
    <text evidence="4">The sequence shown here is derived from an EMBL/GenBank/DDBJ whole genome shotgun (WGS) entry which is preliminary data.</text>
</comment>
<organism evidence="4 5">
    <name type="scientific">Geodermatophilus normandii</name>
    <dbReference type="NCBI Taxonomy" id="1137989"/>
    <lineage>
        <taxon>Bacteria</taxon>
        <taxon>Bacillati</taxon>
        <taxon>Actinomycetota</taxon>
        <taxon>Actinomycetes</taxon>
        <taxon>Geodermatophilales</taxon>
        <taxon>Geodermatophilaceae</taxon>
        <taxon>Geodermatophilus</taxon>
    </lineage>
</organism>
<dbReference type="Gene3D" id="3.40.630.10">
    <property type="entry name" value="Zn peptidases"/>
    <property type="match status" value="1"/>
</dbReference>
<dbReference type="AlphaFoldDB" id="A0A6P0GBC0"/>
<dbReference type="InterPro" id="IPR006311">
    <property type="entry name" value="TAT_signal"/>
</dbReference>
<protein>
    <submittedName>
        <fullName evidence="4">M28 family peptidase</fullName>
    </submittedName>
</protein>
<evidence type="ECO:0000313" key="5">
    <source>
        <dbReference type="Proteomes" id="UP000471126"/>
    </source>
</evidence>
<evidence type="ECO:0000259" key="2">
    <source>
        <dbReference type="Pfam" id="PF02225"/>
    </source>
</evidence>
<dbReference type="InterPro" id="IPR045175">
    <property type="entry name" value="M28_fam"/>
</dbReference>
<sequence>MSQTHPSRRSRIAVAGTAGVLALAGSVVAALPAGAAGGNGCDHRTNNTVAKLTDCVTLEGVMEHLEAFQGIADANGDTRASGTPGYTASADHVEHRLEDAGWTVTRQPFEFPYFQQASSAFAGVAPTATPYVEGTDYAVATYSGSGDVTAAVQAVDVTIPPVGEANGNTSGCEATDFTGFTAGNIALLQRGTCAFGIKAQNAAAAGAAGVVLFNEGQPGRDALLSPTLGAPLTTPIPVVGVSHATGVELSRAGTTVRIQVDAVSEIRETENVIAELPGRTTDNVVMAGAHLDSVPEGPGINDNGSGSAGLIEVAENLSKVKPTNTIRFAWWGAEELGLLGSNEYVASLQGPEGEPTPELERIGLYLNFDMIGSPNFARFIYDGDQSTFPAPAGVPVPEGSAQIEYVFEDFYESRGLYYEGTEFSGRSDYQAFIGAGIPSGGLFTGAEVLKQDHQVPLYGGEAGVAYDPDYHQAGDDIGNVDEKALDQNSDAVAYAVLTLAYDSARVNGVSGRPVPGGTFEGDPAARQYRVERDEQAGGGGLHADHDHGGVGV</sequence>
<dbReference type="SUPFAM" id="SSF52025">
    <property type="entry name" value="PA domain"/>
    <property type="match status" value="1"/>
</dbReference>
<evidence type="ECO:0000259" key="3">
    <source>
        <dbReference type="Pfam" id="PF04389"/>
    </source>
</evidence>
<accession>A0A6P0GBC0</accession>
<dbReference type="InterPro" id="IPR007484">
    <property type="entry name" value="Peptidase_M28"/>
</dbReference>
<feature type="domain" description="PA" evidence="2">
    <location>
        <begin position="165"/>
        <end position="249"/>
    </location>
</feature>
<reference evidence="4 5" key="1">
    <citation type="submission" date="2019-12" db="EMBL/GenBank/DDBJ databases">
        <title>WGS of CPCC 203550 I12A-02606.</title>
        <authorList>
            <person name="Jiang Z."/>
        </authorList>
    </citation>
    <scope>NUCLEOTIDE SEQUENCE [LARGE SCALE GENOMIC DNA]</scope>
    <source>
        <strain evidence="4 5">I12A-02606</strain>
    </source>
</reference>
<dbReference type="Proteomes" id="UP000471126">
    <property type="component" value="Unassembled WGS sequence"/>
</dbReference>
<feature type="domain" description="Peptidase M28" evidence="3">
    <location>
        <begin position="271"/>
        <end position="495"/>
    </location>
</feature>
<evidence type="ECO:0000313" key="4">
    <source>
        <dbReference type="EMBL" id="NEM05303.1"/>
    </source>
</evidence>
<feature type="signal peptide" evidence="1">
    <location>
        <begin position="1"/>
        <end position="29"/>
    </location>
</feature>